<evidence type="ECO:0000256" key="3">
    <source>
        <dbReference type="ARBA" id="ARBA00022452"/>
    </source>
</evidence>
<evidence type="ECO:0000256" key="1">
    <source>
        <dbReference type="ARBA" id="ARBA00004571"/>
    </source>
</evidence>
<evidence type="ECO:0000256" key="6">
    <source>
        <dbReference type="ARBA" id="ARBA00023136"/>
    </source>
</evidence>
<evidence type="ECO:0000256" key="5">
    <source>
        <dbReference type="ARBA" id="ARBA00022729"/>
    </source>
</evidence>
<reference evidence="9" key="1">
    <citation type="journal article" date="2019" name="Int. J. Syst. Evol. Microbiol.">
        <title>The Global Catalogue of Microorganisms (GCM) 10K type strain sequencing project: providing services to taxonomists for standard genome sequencing and annotation.</title>
        <authorList>
            <consortium name="The Broad Institute Genomics Platform"/>
            <consortium name="The Broad Institute Genome Sequencing Center for Infectious Disease"/>
            <person name="Wu L."/>
            <person name="Ma J."/>
        </authorList>
    </citation>
    <scope>NUCLEOTIDE SEQUENCE [LARGE SCALE GENOMIC DNA]</scope>
    <source>
        <strain evidence="9">KCTC 52168</strain>
    </source>
</reference>
<dbReference type="PANTHER" id="PTHR35093:SF3">
    <property type="entry name" value="LONG-CHAIN FATTY ACID TRANSPORT PROTEIN"/>
    <property type="match status" value="1"/>
</dbReference>
<dbReference type="Pfam" id="PF03349">
    <property type="entry name" value="Toluene_X"/>
    <property type="match status" value="1"/>
</dbReference>
<name>A0ABV7H1N8_9BURK</name>
<comment type="subcellular location">
    <subcellularLocation>
        <location evidence="1">Cell outer membrane</location>
        <topology evidence="1">Multi-pass membrane protein</topology>
    </subcellularLocation>
</comment>
<proteinExistence type="inferred from homology"/>
<keyword evidence="5" id="KW-0732">Signal</keyword>
<organism evidence="8 9">
    <name type="scientific">Piscinibacterium candidicorallinum</name>
    <dbReference type="NCBI Taxonomy" id="1793872"/>
    <lineage>
        <taxon>Bacteria</taxon>
        <taxon>Pseudomonadati</taxon>
        <taxon>Pseudomonadota</taxon>
        <taxon>Betaproteobacteria</taxon>
        <taxon>Burkholderiales</taxon>
        <taxon>Piscinibacterium</taxon>
    </lineage>
</organism>
<evidence type="ECO:0000256" key="2">
    <source>
        <dbReference type="ARBA" id="ARBA00008163"/>
    </source>
</evidence>
<dbReference type="Proteomes" id="UP001595556">
    <property type="component" value="Unassembled WGS sequence"/>
</dbReference>
<gene>
    <name evidence="8" type="ORF">ACFOEN_01845</name>
</gene>
<dbReference type="InterPro" id="IPR005017">
    <property type="entry name" value="OMPP1/FadL/TodX"/>
</dbReference>
<evidence type="ECO:0000256" key="4">
    <source>
        <dbReference type="ARBA" id="ARBA00022692"/>
    </source>
</evidence>
<keyword evidence="3" id="KW-1134">Transmembrane beta strand</keyword>
<dbReference type="RefSeq" id="WP_377300652.1">
    <property type="nucleotide sequence ID" value="NZ_CP180191.1"/>
</dbReference>
<sequence>MSAAFAAPALASGFAVQDQSAASLGLGHVGVALADDASTALNNLAATTELRGAHYALNVGGIRLGARFSNQGSLSPAGTSANGAAQASADGAAPLVSFFYARPLAKDLSLGFALFTPFGLSTTYENSWVGRYQVQKAELKSLSLMPSVAWRVSDQLSLGAGLNVMRAQATLRSAVDFGTLCFVAVSPAACGSAGIAPQSADGVATIKGNSWDVGYQLAAHLRPVEGTRIGLQYKSRMTQDISGDARFANPALPGPFAALTQTPATTNGGIRSALNLPESLTLGVAQALSKDTELVAEYAWTRWSRVQDLRIRFANGAADSVTRFGWKDTSKFGLGVKHRLNAEWLLRAGLETESSAVTDANRNAVVPDSRRSFVGLGARYQSSATTSWDVGYGHIRFARASINNAVPGQGTVTGRYALDSDHIGVQFNRQFK</sequence>
<evidence type="ECO:0000313" key="8">
    <source>
        <dbReference type="EMBL" id="MFC3146380.1"/>
    </source>
</evidence>
<comment type="similarity">
    <text evidence="2">Belongs to the OmpP1/FadL family.</text>
</comment>
<protein>
    <submittedName>
        <fullName evidence="8">OmpP1/FadL family transporter</fullName>
    </submittedName>
</protein>
<evidence type="ECO:0000313" key="9">
    <source>
        <dbReference type="Proteomes" id="UP001595556"/>
    </source>
</evidence>
<dbReference type="PANTHER" id="PTHR35093">
    <property type="entry name" value="OUTER MEMBRANE PROTEIN NMB0088-RELATED"/>
    <property type="match status" value="1"/>
</dbReference>
<dbReference type="EMBL" id="JBHRTI010000003">
    <property type="protein sequence ID" value="MFC3146380.1"/>
    <property type="molecule type" value="Genomic_DNA"/>
</dbReference>
<keyword evidence="9" id="KW-1185">Reference proteome</keyword>
<evidence type="ECO:0000256" key="7">
    <source>
        <dbReference type="ARBA" id="ARBA00023237"/>
    </source>
</evidence>
<dbReference type="SUPFAM" id="SSF56935">
    <property type="entry name" value="Porins"/>
    <property type="match status" value="1"/>
</dbReference>
<comment type="caution">
    <text evidence="8">The sequence shown here is derived from an EMBL/GenBank/DDBJ whole genome shotgun (WGS) entry which is preliminary data.</text>
</comment>
<keyword evidence="6" id="KW-0472">Membrane</keyword>
<keyword evidence="7" id="KW-0998">Cell outer membrane</keyword>
<keyword evidence="4" id="KW-0812">Transmembrane</keyword>
<dbReference type="Gene3D" id="2.40.160.60">
    <property type="entry name" value="Outer membrane protein transport protein (OMPP1/FadL/TodX)"/>
    <property type="match status" value="1"/>
</dbReference>
<accession>A0ABV7H1N8</accession>